<reference evidence="3" key="1">
    <citation type="submission" date="2016-06" db="EMBL/GenBank/DDBJ databases">
        <title>Parallel loss of symbiosis genes in relatives of nitrogen-fixing non-legume Parasponia.</title>
        <authorList>
            <person name="Van Velzen R."/>
            <person name="Holmer R."/>
            <person name="Bu F."/>
            <person name="Rutten L."/>
            <person name="Van Zeijl A."/>
            <person name="Liu W."/>
            <person name="Santuari L."/>
            <person name="Cao Q."/>
            <person name="Sharma T."/>
            <person name="Shen D."/>
            <person name="Roswanjaya Y."/>
            <person name="Wardhani T."/>
            <person name="Kalhor M.S."/>
            <person name="Jansen J."/>
            <person name="Van den Hoogen J."/>
            <person name="Gungor B."/>
            <person name="Hartog M."/>
            <person name="Hontelez J."/>
            <person name="Verver J."/>
            <person name="Yang W.-C."/>
            <person name="Schijlen E."/>
            <person name="Repin R."/>
            <person name="Schilthuizen M."/>
            <person name="Schranz E."/>
            <person name="Heidstra R."/>
            <person name="Miyata K."/>
            <person name="Fedorova E."/>
            <person name="Kohlen W."/>
            <person name="Bisseling T."/>
            <person name="Smit S."/>
            <person name="Geurts R."/>
        </authorList>
    </citation>
    <scope>NUCLEOTIDE SEQUENCE [LARGE SCALE GENOMIC DNA]</scope>
    <source>
        <strain evidence="3">cv. RG33-2</strain>
    </source>
</reference>
<feature type="non-terminal residue" evidence="2">
    <location>
        <position position="58"/>
    </location>
</feature>
<feature type="region of interest" description="Disordered" evidence="1">
    <location>
        <begin position="34"/>
        <end position="58"/>
    </location>
</feature>
<evidence type="ECO:0000313" key="3">
    <source>
        <dbReference type="Proteomes" id="UP000237000"/>
    </source>
</evidence>
<dbReference type="EMBL" id="JXTC01000476">
    <property type="protein sequence ID" value="PON51254.1"/>
    <property type="molecule type" value="Genomic_DNA"/>
</dbReference>
<feature type="compositionally biased region" description="Polar residues" evidence="1">
    <location>
        <begin position="48"/>
        <end position="58"/>
    </location>
</feature>
<sequence>MEISRDRGRGKVSLNQKQYLKKVLQRFGMTEQSKPISTPLAPHFRLSASLSPSTDKSE</sequence>
<accession>A0A2P5BR83</accession>
<dbReference type="OrthoDB" id="1915846at2759"/>
<comment type="caution">
    <text evidence="2">The sequence shown here is derived from an EMBL/GenBank/DDBJ whole genome shotgun (WGS) entry which is preliminary data.</text>
</comment>
<protein>
    <recommendedName>
        <fullName evidence="4">Reverse transcriptase, RNA-dependent DNA polymerase</fullName>
    </recommendedName>
</protein>
<dbReference type="InParanoid" id="A0A2P5BR83"/>
<proteinExistence type="predicted"/>
<keyword evidence="3" id="KW-1185">Reference proteome</keyword>
<evidence type="ECO:0000313" key="2">
    <source>
        <dbReference type="EMBL" id="PON51254.1"/>
    </source>
</evidence>
<evidence type="ECO:0000256" key="1">
    <source>
        <dbReference type="SAM" id="MobiDB-lite"/>
    </source>
</evidence>
<name>A0A2P5BR83_TREOI</name>
<dbReference type="AlphaFoldDB" id="A0A2P5BR83"/>
<gene>
    <name evidence="2" type="ORF">TorRG33x02_311800</name>
</gene>
<organism evidence="2 3">
    <name type="scientific">Trema orientale</name>
    <name type="common">Charcoal tree</name>
    <name type="synonym">Celtis orientalis</name>
    <dbReference type="NCBI Taxonomy" id="63057"/>
    <lineage>
        <taxon>Eukaryota</taxon>
        <taxon>Viridiplantae</taxon>
        <taxon>Streptophyta</taxon>
        <taxon>Embryophyta</taxon>
        <taxon>Tracheophyta</taxon>
        <taxon>Spermatophyta</taxon>
        <taxon>Magnoliopsida</taxon>
        <taxon>eudicotyledons</taxon>
        <taxon>Gunneridae</taxon>
        <taxon>Pentapetalae</taxon>
        <taxon>rosids</taxon>
        <taxon>fabids</taxon>
        <taxon>Rosales</taxon>
        <taxon>Cannabaceae</taxon>
        <taxon>Trema</taxon>
    </lineage>
</organism>
<evidence type="ECO:0008006" key="4">
    <source>
        <dbReference type="Google" id="ProtNLM"/>
    </source>
</evidence>
<dbReference type="Proteomes" id="UP000237000">
    <property type="component" value="Unassembled WGS sequence"/>
</dbReference>